<dbReference type="AlphaFoldDB" id="A0A5C4TAB7"/>
<dbReference type="Pfam" id="PF02311">
    <property type="entry name" value="AraC_binding"/>
    <property type="match status" value="1"/>
</dbReference>
<sequence>MKRSTSQLHKRSRRECYCAIEDDSVKTNLPLPLIEQFRHRFERRLRPELHTHPKYEIICVHDGTCNYMIGDRCHRVAAGNLIIMNGMTGHGPFFRDRLPFIRSIVYLDPYCRGLTTIIVPKISSRLKGIAVSFH</sequence>
<reference evidence="3 4" key="1">
    <citation type="submission" date="2019-05" db="EMBL/GenBank/DDBJ databases">
        <title>We sequenced the genome of Paenibacillus hemerocallicola KCTC 33185 for further insight into its adaptation and study the phylogeny of Paenibacillus.</title>
        <authorList>
            <person name="Narsing Rao M.P."/>
        </authorList>
    </citation>
    <scope>NUCLEOTIDE SEQUENCE [LARGE SCALE GENOMIC DNA]</scope>
    <source>
        <strain evidence="3 4">KCTC 33185</strain>
    </source>
</reference>
<evidence type="ECO:0000259" key="2">
    <source>
        <dbReference type="Pfam" id="PF02311"/>
    </source>
</evidence>
<protein>
    <recommendedName>
        <fullName evidence="2">AraC-type arabinose-binding/dimerisation domain-containing protein</fullName>
    </recommendedName>
</protein>
<gene>
    <name evidence="3" type="ORF">FE784_12175</name>
</gene>
<evidence type="ECO:0000313" key="4">
    <source>
        <dbReference type="Proteomes" id="UP000307943"/>
    </source>
</evidence>
<dbReference type="Proteomes" id="UP000307943">
    <property type="component" value="Unassembled WGS sequence"/>
</dbReference>
<dbReference type="EMBL" id="VDCQ01000014">
    <property type="protein sequence ID" value="TNJ65931.1"/>
    <property type="molecule type" value="Genomic_DNA"/>
</dbReference>
<dbReference type="GO" id="GO:0006355">
    <property type="term" value="P:regulation of DNA-templated transcription"/>
    <property type="evidence" value="ECO:0007669"/>
    <property type="project" value="InterPro"/>
</dbReference>
<organism evidence="3 4">
    <name type="scientific">Paenibacillus hemerocallicola</name>
    <dbReference type="NCBI Taxonomy" id="1172614"/>
    <lineage>
        <taxon>Bacteria</taxon>
        <taxon>Bacillati</taxon>
        <taxon>Bacillota</taxon>
        <taxon>Bacilli</taxon>
        <taxon>Bacillales</taxon>
        <taxon>Paenibacillaceae</taxon>
        <taxon>Paenibacillus</taxon>
    </lineage>
</organism>
<evidence type="ECO:0000313" key="3">
    <source>
        <dbReference type="EMBL" id="TNJ65931.1"/>
    </source>
</evidence>
<dbReference type="InterPro" id="IPR014710">
    <property type="entry name" value="RmlC-like_jellyroll"/>
</dbReference>
<accession>A0A5C4TAB7</accession>
<keyword evidence="1" id="KW-0238">DNA-binding</keyword>
<proteinExistence type="predicted"/>
<dbReference type="GO" id="GO:0003677">
    <property type="term" value="F:DNA binding"/>
    <property type="evidence" value="ECO:0007669"/>
    <property type="project" value="UniProtKB-KW"/>
</dbReference>
<name>A0A5C4TAB7_9BACL</name>
<dbReference type="OrthoDB" id="183331at2"/>
<dbReference type="Gene3D" id="2.60.120.10">
    <property type="entry name" value="Jelly Rolls"/>
    <property type="match status" value="1"/>
</dbReference>
<dbReference type="SUPFAM" id="SSF51182">
    <property type="entry name" value="RmlC-like cupins"/>
    <property type="match status" value="1"/>
</dbReference>
<dbReference type="InterPro" id="IPR003313">
    <property type="entry name" value="AraC-bd"/>
</dbReference>
<evidence type="ECO:0000256" key="1">
    <source>
        <dbReference type="ARBA" id="ARBA00023125"/>
    </source>
</evidence>
<dbReference type="InterPro" id="IPR011051">
    <property type="entry name" value="RmlC_Cupin_sf"/>
</dbReference>
<keyword evidence="4" id="KW-1185">Reference proteome</keyword>
<comment type="caution">
    <text evidence="3">The sequence shown here is derived from an EMBL/GenBank/DDBJ whole genome shotgun (WGS) entry which is preliminary data.</text>
</comment>
<feature type="domain" description="AraC-type arabinose-binding/dimerisation" evidence="2">
    <location>
        <begin position="38"/>
        <end position="87"/>
    </location>
</feature>